<keyword evidence="2" id="KW-0238">DNA-binding</keyword>
<dbReference type="InterPro" id="IPR036388">
    <property type="entry name" value="WH-like_DNA-bd_sf"/>
</dbReference>
<organism evidence="5 6">
    <name type="scientific">Oleispira antarctica</name>
    <dbReference type="NCBI Taxonomy" id="188908"/>
    <lineage>
        <taxon>Bacteria</taxon>
        <taxon>Pseudomonadati</taxon>
        <taxon>Pseudomonadota</taxon>
        <taxon>Gammaproteobacteria</taxon>
        <taxon>Oceanospirillales</taxon>
        <taxon>Oceanospirillaceae</taxon>
        <taxon>Oleispira</taxon>
    </lineage>
</organism>
<evidence type="ECO:0000313" key="5">
    <source>
        <dbReference type="EMBL" id="OUS39878.1"/>
    </source>
</evidence>
<dbReference type="SMART" id="SM00345">
    <property type="entry name" value="HTH_GNTR"/>
    <property type="match status" value="1"/>
</dbReference>
<protein>
    <recommendedName>
        <fullName evidence="4">HTH gntR-type domain-containing protein</fullName>
    </recommendedName>
</protein>
<dbReference type="InterPro" id="IPR000524">
    <property type="entry name" value="Tscrpt_reg_HTH_GntR"/>
</dbReference>
<evidence type="ECO:0000256" key="2">
    <source>
        <dbReference type="ARBA" id="ARBA00023125"/>
    </source>
</evidence>
<dbReference type="PRINTS" id="PR00035">
    <property type="entry name" value="HTHGNTR"/>
</dbReference>
<dbReference type="AlphaFoldDB" id="A0A1Y5HRF0"/>
<dbReference type="SUPFAM" id="SSF46785">
    <property type="entry name" value="Winged helix' DNA-binding domain"/>
    <property type="match status" value="1"/>
</dbReference>
<dbReference type="EMBL" id="MABE01000508">
    <property type="protein sequence ID" value="OUS39878.1"/>
    <property type="molecule type" value="Genomic_DNA"/>
</dbReference>
<evidence type="ECO:0000259" key="4">
    <source>
        <dbReference type="PROSITE" id="PS50949"/>
    </source>
</evidence>
<comment type="caution">
    <text evidence="5">The sequence shown here is derived from an EMBL/GenBank/DDBJ whole genome shotgun (WGS) entry which is preliminary data.</text>
</comment>
<dbReference type="PROSITE" id="PS50949">
    <property type="entry name" value="HTH_GNTR"/>
    <property type="match status" value="1"/>
</dbReference>
<dbReference type="Proteomes" id="UP000227088">
    <property type="component" value="Unassembled WGS sequence"/>
</dbReference>
<sequence>MSVKTLPDQITDLLIAMVFVGKLLPGDKLPPERQLAEHLGVDRTSLRMALKTLTRMNVMNTVQGSGIRVLDYKVEGGLDFLANLYQINELELGSELLLAGLEMFNRAIPTAIKMSVEKSAEEHQGEVLAIIHKMYQGMEQGADLHELARLDVQLVDNLLSSTGNIFMQLAGGSSRQIRIALTEKSYELINVKQHLDWLVNMMMRIASGMITMADMVIEYNQYIDETTEPLKQYLMTLPA</sequence>
<dbReference type="Pfam" id="PF00392">
    <property type="entry name" value="GntR"/>
    <property type="match status" value="1"/>
</dbReference>
<keyword evidence="3" id="KW-0804">Transcription</keyword>
<evidence type="ECO:0000256" key="1">
    <source>
        <dbReference type="ARBA" id="ARBA00023015"/>
    </source>
</evidence>
<keyword evidence="1" id="KW-0805">Transcription regulation</keyword>
<accession>A0A1Y5HRF0</accession>
<dbReference type="Gene3D" id="1.10.10.10">
    <property type="entry name" value="Winged helix-like DNA-binding domain superfamily/Winged helix DNA-binding domain"/>
    <property type="match status" value="1"/>
</dbReference>
<name>A0A1Y5HRF0_OLEAN</name>
<feature type="non-terminal residue" evidence="5">
    <location>
        <position position="239"/>
    </location>
</feature>
<gene>
    <name evidence="5" type="ORF">A9R00_08900</name>
</gene>
<feature type="domain" description="HTH gntR-type" evidence="4">
    <location>
        <begin position="4"/>
        <end position="72"/>
    </location>
</feature>
<dbReference type="PANTHER" id="PTHR43537:SF5">
    <property type="entry name" value="UXU OPERON TRANSCRIPTIONAL REGULATOR"/>
    <property type="match status" value="1"/>
</dbReference>
<reference evidence="6" key="1">
    <citation type="journal article" date="2017" name="Proc. Natl. Acad. Sci. U.S.A.">
        <title>Simulation of Deepwater Horizon oil plume reveals substrate specialization within a complex community of hydrocarbon degraders.</title>
        <authorList>
            <person name="Hu P."/>
            <person name="Dubinsky E.A."/>
            <person name="Probst A.J."/>
            <person name="Wang J."/>
            <person name="Sieber C.M.K."/>
            <person name="Tom L.M."/>
            <person name="Gardinali P."/>
            <person name="Banfield J.F."/>
            <person name="Atlas R.M."/>
            <person name="Andersen G.L."/>
        </authorList>
    </citation>
    <scope>NUCLEOTIDE SEQUENCE [LARGE SCALE GENOMIC DNA]</scope>
</reference>
<dbReference type="InterPro" id="IPR036390">
    <property type="entry name" value="WH_DNA-bd_sf"/>
</dbReference>
<dbReference type="GO" id="GO:0003700">
    <property type="term" value="F:DNA-binding transcription factor activity"/>
    <property type="evidence" value="ECO:0007669"/>
    <property type="project" value="InterPro"/>
</dbReference>
<proteinExistence type="predicted"/>
<dbReference type="PANTHER" id="PTHR43537">
    <property type="entry name" value="TRANSCRIPTIONAL REGULATOR, GNTR FAMILY"/>
    <property type="match status" value="1"/>
</dbReference>
<dbReference type="GO" id="GO:0003677">
    <property type="term" value="F:DNA binding"/>
    <property type="evidence" value="ECO:0007669"/>
    <property type="project" value="UniProtKB-KW"/>
</dbReference>
<evidence type="ECO:0000313" key="6">
    <source>
        <dbReference type="Proteomes" id="UP000227088"/>
    </source>
</evidence>
<dbReference type="CDD" id="cd07377">
    <property type="entry name" value="WHTH_GntR"/>
    <property type="match status" value="1"/>
</dbReference>
<evidence type="ECO:0000256" key="3">
    <source>
        <dbReference type="ARBA" id="ARBA00023163"/>
    </source>
</evidence>